<proteinExistence type="predicted"/>
<dbReference type="EMBL" id="AP022586">
    <property type="protein sequence ID" value="BBY19361.1"/>
    <property type="molecule type" value="Genomic_DNA"/>
</dbReference>
<reference evidence="2 3" key="1">
    <citation type="journal article" date="2019" name="Emerg. Microbes Infect.">
        <title>Comprehensive subspecies identification of 175 nontuberculous mycobacteria species based on 7547 genomic profiles.</title>
        <authorList>
            <person name="Matsumoto Y."/>
            <person name="Kinjo T."/>
            <person name="Motooka D."/>
            <person name="Nabeya D."/>
            <person name="Jung N."/>
            <person name="Uechi K."/>
            <person name="Horii T."/>
            <person name="Iida T."/>
            <person name="Fujita J."/>
            <person name="Nakamura S."/>
        </authorList>
    </citation>
    <scope>NUCLEOTIDE SEQUENCE [LARGE SCALE GENOMIC DNA]</scope>
    <source>
        <strain evidence="2 3">JCM 17423</strain>
    </source>
</reference>
<organism evidence="2 3">
    <name type="scientific">Mycolicibacterium litorale</name>
    <dbReference type="NCBI Taxonomy" id="758802"/>
    <lineage>
        <taxon>Bacteria</taxon>
        <taxon>Bacillati</taxon>
        <taxon>Actinomycetota</taxon>
        <taxon>Actinomycetes</taxon>
        <taxon>Mycobacteriales</taxon>
        <taxon>Mycobacteriaceae</taxon>
        <taxon>Mycolicibacterium</taxon>
    </lineage>
</organism>
<dbReference type="Pfam" id="PF01522">
    <property type="entry name" value="Polysacc_deac_1"/>
    <property type="match status" value="1"/>
</dbReference>
<evidence type="ECO:0000313" key="2">
    <source>
        <dbReference type="EMBL" id="BBY19361.1"/>
    </source>
</evidence>
<name>A0AAD1IR31_9MYCO</name>
<dbReference type="InterPro" id="IPR011330">
    <property type="entry name" value="Glyco_hydro/deAcase_b/a-brl"/>
</dbReference>
<dbReference type="CDD" id="cd10959">
    <property type="entry name" value="CE4_NodB_like_3"/>
    <property type="match status" value="1"/>
</dbReference>
<feature type="domain" description="NodB homology" evidence="1">
    <location>
        <begin position="38"/>
        <end position="225"/>
    </location>
</feature>
<dbReference type="SUPFAM" id="SSF88713">
    <property type="entry name" value="Glycoside hydrolase/deacetylase"/>
    <property type="match status" value="1"/>
</dbReference>
<gene>
    <name evidence="2" type="ORF">MLIT_49530</name>
</gene>
<dbReference type="GO" id="GO:0016810">
    <property type="term" value="F:hydrolase activity, acting on carbon-nitrogen (but not peptide) bonds"/>
    <property type="evidence" value="ECO:0007669"/>
    <property type="project" value="InterPro"/>
</dbReference>
<evidence type="ECO:0000259" key="1">
    <source>
        <dbReference type="PROSITE" id="PS51677"/>
    </source>
</evidence>
<dbReference type="PANTHER" id="PTHR10587">
    <property type="entry name" value="GLYCOSYL TRANSFERASE-RELATED"/>
    <property type="match status" value="1"/>
</dbReference>
<dbReference type="PROSITE" id="PS51677">
    <property type="entry name" value="NODB"/>
    <property type="match status" value="1"/>
</dbReference>
<protein>
    <recommendedName>
        <fullName evidence="1">NodB homology domain-containing protein</fullName>
    </recommendedName>
</protein>
<dbReference type="InterPro" id="IPR050248">
    <property type="entry name" value="Polysacc_deacetylase_ArnD"/>
</dbReference>
<sequence length="252" mass="27458">MTDPSSLTSAVRRAAHRAVDGLAGGRFGSIDGVRTDQPLVALTFDDGPDPEWTPRVLETLARNATHATFFMLVQNARRHPHLVRRAVAEGHEVALHGPDHRSLAGARRRATRMVLGHAAHELRAISGAPVHYFRPPFGDLTPASFLAIRDAGLACVVWDLDSLDWRGGDERLVATEVVTRTVPGNIVLLHDGCAGEGRRDFDRAKALQLVLDGFRRRSLHSTTLSALFASGNTHRTVWFSRSHVSSPKGVPA</sequence>
<dbReference type="RefSeq" id="WP_134056559.1">
    <property type="nucleotide sequence ID" value="NZ_AP022586.1"/>
</dbReference>
<evidence type="ECO:0000313" key="3">
    <source>
        <dbReference type="Proteomes" id="UP000466607"/>
    </source>
</evidence>
<dbReference type="Gene3D" id="3.20.20.370">
    <property type="entry name" value="Glycoside hydrolase/deacetylase"/>
    <property type="match status" value="1"/>
</dbReference>
<dbReference type="InterPro" id="IPR002509">
    <property type="entry name" value="NODB_dom"/>
</dbReference>
<dbReference type="PANTHER" id="PTHR10587:SF137">
    <property type="entry name" value="4-DEOXY-4-FORMAMIDO-L-ARABINOSE-PHOSPHOUNDECAPRENOL DEFORMYLASE ARND-RELATED"/>
    <property type="match status" value="1"/>
</dbReference>
<dbReference type="GO" id="GO:0005975">
    <property type="term" value="P:carbohydrate metabolic process"/>
    <property type="evidence" value="ECO:0007669"/>
    <property type="project" value="InterPro"/>
</dbReference>
<dbReference type="Proteomes" id="UP000466607">
    <property type="component" value="Chromosome"/>
</dbReference>
<dbReference type="AlphaFoldDB" id="A0AAD1IR31"/>
<keyword evidence="3" id="KW-1185">Reference proteome</keyword>
<accession>A0AAD1IR31</accession>